<comment type="similarity">
    <text evidence="1">Belongs to the LysR transcriptional regulatory family.</text>
</comment>
<dbReference type="RefSeq" id="WP_078199076.1">
    <property type="nucleotide sequence ID" value="NZ_CP017758.1"/>
</dbReference>
<dbReference type="GO" id="GO:0003677">
    <property type="term" value="F:DNA binding"/>
    <property type="evidence" value="ECO:0007669"/>
    <property type="project" value="UniProtKB-KW"/>
</dbReference>
<dbReference type="InterPro" id="IPR005119">
    <property type="entry name" value="LysR_subst-bd"/>
</dbReference>
<proteinExistence type="inferred from homology"/>
<keyword evidence="3" id="KW-0238">DNA-binding</keyword>
<dbReference type="SUPFAM" id="SSF46785">
    <property type="entry name" value="Winged helix' DNA-binding domain"/>
    <property type="match status" value="1"/>
</dbReference>
<keyword evidence="4" id="KW-0804">Transcription</keyword>
<dbReference type="CDD" id="cd05466">
    <property type="entry name" value="PBP2_LTTR_substrate"/>
    <property type="match status" value="1"/>
</dbReference>
<accession>A0A1U9UVF2</accession>
<dbReference type="GO" id="GO:0032993">
    <property type="term" value="C:protein-DNA complex"/>
    <property type="evidence" value="ECO:0007669"/>
    <property type="project" value="TreeGrafter"/>
</dbReference>
<dbReference type="PROSITE" id="PS50931">
    <property type="entry name" value="HTH_LYSR"/>
    <property type="match status" value="1"/>
</dbReference>
<organism evidence="6 7">
    <name type="scientific">Cupriavidus necator</name>
    <name type="common">Alcaligenes eutrophus</name>
    <name type="synonym">Ralstonia eutropha</name>
    <dbReference type="NCBI Taxonomy" id="106590"/>
    <lineage>
        <taxon>Bacteria</taxon>
        <taxon>Pseudomonadati</taxon>
        <taxon>Pseudomonadota</taxon>
        <taxon>Betaproteobacteria</taxon>
        <taxon>Burkholderiales</taxon>
        <taxon>Burkholderiaceae</taxon>
        <taxon>Cupriavidus</taxon>
    </lineage>
</organism>
<evidence type="ECO:0000256" key="4">
    <source>
        <dbReference type="ARBA" id="ARBA00023163"/>
    </source>
</evidence>
<dbReference type="PANTHER" id="PTHR30346">
    <property type="entry name" value="TRANSCRIPTIONAL DUAL REGULATOR HCAR-RELATED"/>
    <property type="match status" value="1"/>
</dbReference>
<name>A0A1U9UVF2_CUPNE</name>
<dbReference type="FunFam" id="1.10.10.10:FF:000001">
    <property type="entry name" value="LysR family transcriptional regulator"/>
    <property type="match status" value="1"/>
</dbReference>
<evidence type="ECO:0000259" key="5">
    <source>
        <dbReference type="PROSITE" id="PS50931"/>
    </source>
</evidence>
<dbReference type="AlphaFoldDB" id="A0A1U9UVF2"/>
<sequence length="293" mass="32289">MDLSTRQMRAFIALQQLRNFTKAAAAVHLSQPAFSAMMRGLEETVGHQLILRNSRGVHLTPAGERFAELSARVVRDFDEGMHSIREALDPKNQVAIAAMVGLTYEWLPPILGELRQAIPGIQVELFAVFPRDCMTLVEAKRADFAVTALNVAPPGITTEVLWRDPFRVVCRADHPLAERPSIGLTDLVDYPFIHYAKGTAARAQIDAALSSDSMEVVCETEHIHTIKALVESGVGISVATDVNRSIFQSESLVMRPIAGSNFAREIFLAWRTDSPPKGAAERLVGLLRERVPK</sequence>
<protein>
    <submittedName>
        <fullName evidence="6">LysR family transcriptional regulator</fullName>
    </submittedName>
</protein>
<dbReference type="KEGG" id="cuh:BJN34_22405"/>
<dbReference type="InterPro" id="IPR000847">
    <property type="entry name" value="LysR_HTH_N"/>
</dbReference>
<reference evidence="7" key="1">
    <citation type="submission" date="2017-02" db="EMBL/GenBank/DDBJ databases">
        <title>Complete genome sequence of Cupriavidus necator strain NH9, a 3-chlorobenzoate degrader.</title>
        <authorList>
            <person name="Moriuchi R."/>
            <person name="Dohra H."/>
            <person name="Ogawa N."/>
        </authorList>
    </citation>
    <scope>NUCLEOTIDE SEQUENCE [LARGE SCALE GENOMIC DNA]</scope>
    <source>
        <strain evidence="7">NH9</strain>
    </source>
</reference>
<gene>
    <name evidence="6" type="ORF">BJN34_22405</name>
</gene>
<dbReference type="Proteomes" id="UP000189627">
    <property type="component" value="Chromosome 2"/>
</dbReference>
<dbReference type="Pfam" id="PF00126">
    <property type="entry name" value="HTH_1"/>
    <property type="match status" value="1"/>
</dbReference>
<dbReference type="PRINTS" id="PR00039">
    <property type="entry name" value="HTHLYSR"/>
</dbReference>
<evidence type="ECO:0000313" key="7">
    <source>
        <dbReference type="Proteomes" id="UP000189627"/>
    </source>
</evidence>
<evidence type="ECO:0000256" key="2">
    <source>
        <dbReference type="ARBA" id="ARBA00023015"/>
    </source>
</evidence>
<dbReference type="SUPFAM" id="SSF53850">
    <property type="entry name" value="Periplasmic binding protein-like II"/>
    <property type="match status" value="1"/>
</dbReference>
<dbReference type="Gene3D" id="1.10.10.10">
    <property type="entry name" value="Winged helix-like DNA-binding domain superfamily/Winged helix DNA-binding domain"/>
    <property type="match status" value="1"/>
</dbReference>
<dbReference type="Gene3D" id="3.40.190.10">
    <property type="entry name" value="Periplasmic binding protein-like II"/>
    <property type="match status" value="2"/>
</dbReference>
<evidence type="ECO:0000313" key="6">
    <source>
        <dbReference type="EMBL" id="AQV96620.1"/>
    </source>
</evidence>
<feature type="domain" description="HTH lysR-type" evidence="5">
    <location>
        <begin position="1"/>
        <end position="60"/>
    </location>
</feature>
<dbReference type="PANTHER" id="PTHR30346:SF28">
    <property type="entry name" value="HTH-TYPE TRANSCRIPTIONAL REGULATOR CYNR"/>
    <property type="match status" value="1"/>
</dbReference>
<evidence type="ECO:0000256" key="1">
    <source>
        <dbReference type="ARBA" id="ARBA00009437"/>
    </source>
</evidence>
<dbReference type="EMBL" id="CP017758">
    <property type="protein sequence ID" value="AQV96620.1"/>
    <property type="molecule type" value="Genomic_DNA"/>
</dbReference>
<dbReference type="InterPro" id="IPR036388">
    <property type="entry name" value="WH-like_DNA-bd_sf"/>
</dbReference>
<keyword evidence="2" id="KW-0805">Transcription regulation</keyword>
<dbReference type="Pfam" id="PF03466">
    <property type="entry name" value="LysR_substrate"/>
    <property type="match status" value="1"/>
</dbReference>
<dbReference type="InterPro" id="IPR036390">
    <property type="entry name" value="WH_DNA-bd_sf"/>
</dbReference>
<dbReference type="OrthoDB" id="646694at2"/>
<dbReference type="GO" id="GO:0003700">
    <property type="term" value="F:DNA-binding transcription factor activity"/>
    <property type="evidence" value="ECO:0007669"/>
    <property type="project" value="InterPro"/>
</dbReference>
<evidence type="ECO:0000256" key="3">
    <source>
        <dbReference type="ARBA" id="ARBA00023125"/>
    </source>
</evidence>